<reference evidence="1" key="2">
    <citation type="journal article" date="2015" name="Fish Shellfish Immunol.">
        <title>Early steps in the European eel (Anguilla anguilla)-Vibrio vulnificus interaction in the gills: Role of the RtxA13 toxin.</title>
        <authorList>
            <person name="Callol A."/>
            <person name="Pajuelo D."/>
            <person name="Ebbesson L."/>
            <person name="Teles M."/>
            <person name="MacKenzie S."/>
            <person name="Amaro C."/>
        </authorList>
    </citation>
    <scope>NUCLEOTIDE SEQUENCE</scope>
</reference>
<accession>A0A0E9R3B2</accession>
<dbReference type="AlphaFoldDB" id="A0A0E9R3B2"/>
<organism evidence="1">
    <name type="scientific">Anguilla anguilla</name>
    <name type="common">European freshwater eel</name>
    <name type="synonym">Muraena anguilla</name>
    <dbReference type="NCBI Taxonomy" id="7936"/>
    <lineage>
        <taxon>Eukaryota</taxon>
        <taxon>Metazoa</taxon>
        <taxon>Chordata</taxon>
        <taxon>Craniata</taxon>
        <taxon>Vertebrata</taxon>
        <taxon>Euteleostomi</taxon>
        <taxon>Actinopterygii</taxon>
        <taxon>Neopterygii</taxon>
        <taxon>Teleostei</taxon>
        <taxon>Anguilliformes</taxon>
        <taxon>Anguillidae</taxon>
        <taxon>Anguilla</taxon>
    </lineage>
</organism>
<name>A0A0E9R3B2_ANGAN</name>
<protein>
    <submittedName>
        <fullName evidence="1">Uncharacterized protein</fullName>
    </submittedName>
</protein>
<proteinExistence type="predicted"/>
<sequence length="26" mass="3159">MKLRARSLCKMHKCRKAFVCWQDVYG</sequence>
<dbReference type="EMBL" id="GBXM01084958">
    <property type="protein sequence ID" value="JAH23619.1"/>
    <property type="molecule type" value="Transcribed_RNA"/>
</dbReference>
<evidence type="ECO:0000313" key="1">
    <source>
        <dbReference type="EMBL" id="JAH23619.1"/>
    </source>
</evidence>
<reference evidence="1" key="1">
    <citation type="submission" date="2014-11" db="EMBL/GenBank/DDBJ databases">
        <authorList>
            <person name="Amaro Gonzalez C."/>
        </authorList>
    </citation>
    <scope>NUCLEOTIDE SEQUENCE</scope>
</reference>